<dbReference type="CDD" id="cd00063">
    <property type="entry name" value="FN3"/>
    <property type="match status" value="1"/>
</dbReference>
<dbReference type="Pfam" id="PF18962">
    <property type="entry name" value="Por_Secre_tail"/>
    <property type="match status" value="1"/>
</dbReference>
<dbReference type="InterPro" id="IPR036116">
    <property type="entry name" value="FN3_sf"/>
</dbReference>
<dbReference type="EMBL" id="JAGTAR010000011">
    <property type="protein sequence ID" value="MBR8535722.1"/>
    <property type="molecule type" value="Genomic_DNA"/>
</dbReference>
<dbReference type="InterPro" id="IPR003961">
    <property type="entry name" value="FN3_dom"/>
</dbReference>
<name>A0A941IYE6_9BACT</name>
<comment type="caution">
    <text evidence="3">The sequence shown here is derived from an EMBL/GenBank/DDBJ whole genome shotgun (WGS) entry which is preliminary data.</text>
</comment>
<keyword evidence="1" id="KW-0732">Signal</keyword>
<protein>
    <submittedName>
        <fullName evidence="3">T9SS type A sorting domain-containing protein</fullName>
    </submittedName>
</protein>
<gene>
    <name evidence="3" type="ORF">KDU71_09160</name>
</gene>
<dbReference type="Proteomes" id="UP000679220">
    <property type="component" value="Unassembled WGS sequence"/>
</dbReference>
<evidence type="ECO:0000313" key="4">
    <source>
        <dbReference type="Proteomes" id="UP000679220"/>
    </source>
</evidence>
<sequence length="677" mass="74799">MLFKLKNIQVLLTLLFISFFSVKAADLPLTFEAGTFDITNFDGGVLTVIDNEQKSGINTSNKVAQMVKNDWQSWGGSYITLDNNIDFNSGNTIKVKVFSPRAGVKVLLKVENATDNQIFYEKEESTTKANEWEELTFDFSGINKSNSYRKIIFIFDNGTNGDGSANFTFLLDDIVLEQVADAAPTIAAPTPPVYHASKVISIFSEAYNSLDGTNFNPYWDPYQTTVGSIEQVQGNEVVKLRTLNFHGFELFEEVNAASMKYLHIDVWSANETLLEIYPISHSGERKASLAPLVQNQWNSYDIRLSDLVSQDFNLADVYQFKFIGAGGNTVYIDNLYFYDDDATLDTENPTGFSASVGNVTYNSIELLLNAIDNSGAIEYTIDVGGTTTTVGAVSGVQKSYEFTHLPSDTEYTFSITAKDLSGNGAANNPVIITQSTGAGYQEPAVSSPTPPVRNASDVISIFSDVYATIPNTNFHPWWNQSTWFYSVQVGGNEVLKYENFNYQGIEIGSKVNASEMAFLHIDLWTPNESTLSISPISETTGEKAFFLSPINLNQWNSYDIPLSSFTIQGLSMSDILHLKFVGSGKSIIYLDNIYFHKGTATSINEAAMDNIKVFPNPVEDMLHIEGIADTELVELYSVTGSLIKRVPVSGGTISMAELNKGVYFIKAKDQTIKIIKK</sequence>
<accession>A0A941IYE6</accession>
<reference evidence="3" key="2">
    <citation type="submission" date="2021-04" db="EMBL/GenBank/DDBJ databases">
        <authorList>
            <person name="Zhang T."/>
            <person name="Zhang Y."/>
            <person name="Lu D."/>
            <person name="Zuo D."/>
            <person name="Du Z."/>
        </authorList>
    </citation>
    <scope>NUCLEOTIDE SEQUENCE</scope>
    <source>
        <strain evidence="3">JR1</strain>
    </source>
</reference>
<dbReference type="SUPFAM" id="SSF49785">
    <property type="entry name" value="Galactose-binding domain-like"/>
    <property type="match status" value="1"/>
</dbReference>
<proteinExistence type="predicted"/>
<dbReference type="Gene3D" id="2.60.40.10">
    <property type="entry name" value="Immunoglobulins"/>
    <property type="match status" value="1"/>
</dbReference>
<dbReference type="NCBIfam" id="TIGR04183">
    <property type="entry name" value="Por_Secre_tail"/>
    <property type="match status" value="1"/>
</dbReference>
<dbReference type="SUPFAM" id="SSF49265">
    <property type="entry name" value="Fibronectin type III"/>
    <property type="match status" value="1"/>
</dbReference>
<keyword evidence="4" id="KW-1185">Reference proteome</keyword>
<evidence type="ECO:0000259" key="2">
    <source>
        <dbReference type="PROSITE" id="PS50853"/>
    </source>
</evidence>
<dbReference type="InterPro" id="IPR013783">
    <property type="entry name" value="Ig-like_fold"/>
</dbReference>
<organism evidence="3 4">
    <name type="scientific">Carboxylicivirga sediminis</name>
    <dbReference type="NCBI Taxonomy" id="2006564"/>
    <lineage>
        <taxon>Bacteria</taxon>
        <taxon>Pseudomonadati</taxon>
        <taxon>Bacteroidota</taxon>
        <taxon>Bacteroidia</taxon>
        <taxon>Marinilabiliales</taxon>
        <taxon>Marinilabiliaceae</taxon>
        <taxon>Carboxylicivirga</taxon>
    </lineage>
</organism>
<feature type="domain" description="Fibronectin type-III" evidence="2">
    <location>
        <begin position="348"/>
        <end position="439"/>
    </location>
</feature>
<dbReference type="InterPro" id="IPR026444">
    <property type="entry name" value="Secre_tail"/>
</dbReference>
<evidence type="ECO:0000256" key="1">
    <source>
        <dbReference type="SAM" id="SignalP"/>
    </source>
</evidence>
<feature type="signal peptide" evidence="1">
    <location>
        <begin position="1"/>
        <end position="24"/>
    </location>
</feature>
<dbReference type="AlphaFoldDB" id="A0A941IYE6"/>
<dbReference type="Gene3D" id="2.60.120.260">
    <property type="entry name" value="Galactose-binding domain-like"/>
    <property type="match status" value="1"/>
</dbReference>
<evidence type="ECO:0000313" key="3">
    <source>
        <dbReference type="EMBL" id="MBR8535722.1"/>
    </source>
</evidence>
<dbReference type="PROSITE" id="PS50853">
    <property type="entry name" value="FN3"/>
    <property type="match status" value="1"/>
</dbReference>
<dbReference type="RefSeq" id="WP_212189926.1">
    <property type="nucleotide sequence ID" value="NZ_JAGTAR010000011.1"/>
</dbReference>
<dbReference type="Gene3D" id="2.60.120.430">
    <property type="entry name" value="Galactose-binding lectin"/>
    <property type="match status" value="2"/>
</dbReference>
<reference evidence="3" key="1">
    <citation type="journal article" date="2018" name="Int. J. Syst. Evol. Microbiol.">
        <title>Carboxylicivirga sediminis sp. nov., isolated from coastal sediment.</title>
        <authorList>
            <person name="Wang F.Q."/>
            <person name="Ren L.H."/>
            <person name="Zou R.J."/>
            <person name="Sun Y.Z."/>
            <person name="Liu X.J."/>
            <person name="Jiang F."/>
            <person name="Liu L.J."/>
        </authorList>
    </citation>
    <scope>NUCLEOTIDE SEQUENCE</scope>
    <source>
        <strain evidence="3">JR1</strain>
    </source>
</reference>
<feature type="chain" id="PRO_5037612611" evidence="1">
    <location>
        <begin position="25"/>
        <end position="677"/>
    </location>
</feature>
<dbReference type="InterPro" id="IPR008979">
    <property type="entry name" value="Galactose-bd-like_sf"/>
</dbReference>